<evidence type="ECO:0000313" key="3">
    <source>
        <dbReference type="Proteomes" id="UP000658514"/>
    </source>
</evidence>
<keyword evidence="1" id="KW-1133">Transmembrane helix</keyword>
<protein>
    <submittedName>
        <fullName evidence="2">Uncharacterized protein</fullName>
    </submittedName>
</protein>
<accession>A0ABR8AKN1</accession>
<dbReference type="Proteomes" id="UP000658514">
    <property type="component" value="Unassembled WGS sequence"/>
</dbReference>
<feature type="transmembrane region" description="Helical" evidence="1">
    <location>
        <begin position="83"/>
        <end position="103"/>
    </location>
</feature>
<dbReference type="RefSeq" id="WP_190549722.1">
    <property type="nucleotide sequence ID" value="NZ_CAWPNO010000105.1"/>
</dbReference>
<organism evidence="2 3">
    <name type="scientific">Calothrix parietina FACHB-288</name>
    <dbReference type="NCBI Taxonomy" id="2692896"/>
    <lineage>
        <taxon>Bacteria</taxon>
        <taxon>Bacillati</taxon>
        <taxon>Cyanobacteriota</taxon>
        <taxon>Cyanophyceae</taxon>
        <taxon>Nostocales</taxon>
        <taxon>Calotrichaceae</taxon>
        <taxon>Calothrix</taxon>
    </lineage>
</organism>
<keyword evidence="1" id="KW-0812">Transmembrane</keyword>
<feature type="transmembrane region" description="Helical" evidence="1">
    <location>
        <begin position="38"/>
        <end position="63"/>
    </location>
</feature>
<comment type="caution">
    <text evidence="2">The sequence shown here is derived from an EMBL/GenBank/DDBJ whole genome shotgun (WGS) entry which is preliminary data.</text>
</comment>
<reference evidence="2 3" key="1">
    <citation type="journal article" date="2020" name="ISME J.">
        <title>Comparative genomics reveals insights into cyanobacterial evolution and habitat adaptation.</title>
        <authorList>
            <person name="Chen M.Y."/>
            <person name="Teng W.K."/>
            <person name="Zhao L."/>
            <person name="Hu C.X."/>
            <person name="Zhou Y.K."/>
            <person name="Han B.P."/>
            <person name="Song L.R."/>
            <person name="Shu W.S."/>
        </authorList>
    </citation>
    <scope>NUCLEOTIDE SEQUENCE [LARGE SCALE GENOMIC DNA]</scope>
    <source>
        <strain evidence="2 3">FACHB-288</strain>
    </source>
</reference>
<sequence length="210" mass="24462">MKKRSVWQSGIARYIICVSLGLWLIRLLHFVWLDWLTWFFLPLLWISGVIAALIGLIWAIYFWVRAIQKGSFLNQRWRRSFPLLLQLLGLVIGIIVPFEQFWLTANFYQNLASRQQVIALVQSNQIRGGMNNLAALPPAYHHTSISKEIQTQRGQNGLYILFFTARVFGGAQGFVYSEQAKLPDQNLFLGYRLRVERAINSYWYYVTIGD</sequence>
<name>A0ABR8AKN1_9CYAN</name>
<proteinExistence type="predicted"/>
<keyword evidence="1" id="KW-0472">Membrane</keyword>
<keyword evidence="3" id="KW-1185">Reference proteome</keyword>
<evidence type="ECO:0000256" key="1">
    <source>
        <dbReference type="SAM" id="Phobius"/>
    </source>
</evidence>
<gene>
    <name evidence="2" type="ORF">H6G24_30925</name>
</gene>
<dbReference type="EMBL" id="JACJQH010000069">
    <property type="protein sequence ID" value="MBD2199838.1"/>
    <property type="molecule type" value="Genomic_DNA"/>
</dbReference>
<evidence type="ECO:0000313" key="2">
    <source>
        <dbReference type="EMBL" id="MBD2199838.1"/>
    </source>
</evidence>
<feature type="transmembrane region" description="Helical" evidence="1">
    <location>
        <begin position="12"/>
        <end position="32"/>
    </location>
</feature>